<dbReference type="Pfam" id="PF00486">
    <property type="entry name" value="Trans_reg_C"/>
    <property type="match status" value="1"/>
</dbReference>
<dbReference type="CDD" id="cd15831">
    <property type="entry name" value="BTAD"/>
    <property type="match status" value="1"/>
</dbReference>
<evidence type="ECO:0000256" key="4">
    <source>
        <dbReference type="ARBA" id="ARBA00023163"/>
    </source>
</evidence>
<dbReference type="InterPro" id="IPR005158">
    <property type="entry name" value="BTAD"/>
</dbReference>
<accession>A0A7K0C1Y0</accession>
<dbReference type="PANTHER" id="PTHR35807:SF1">
    <property type="entry name" value="TRANSCRIPTIONAL REGULATOR REDD"/>
    <property type="match status" value="1"/>
</dbReference>
<dbReference type="PANTHER" id="PTHR35807">
    <property type="entry name" value="TRANSCRIPTIONAL REGULATOR REDD-RELATED"/>
    <property type="match status" value="1"/>
</dbReference>
<evidence type="ECO:0000313" key="7">
    <source>
        <dbReference type="EMBL" id="MQY07471.1"/>
    </source>
</evidence>
<dbReference type="Pfam" id="PF13191">
    <property type="entry name" value="AAA_16"/>
    <property type="match status" value="1"/>
</dbReference>
<dbReference type="Gene3D" id="1.10.10.10">
    <property type="entry name" value="Winged helix-like DNA-binding domain superfamily/Winged helix DNA-binding domain"/>
    <property type="match status" value="1"/>
</dbReference>
<evidence type="ECO:0000313" key="8">
    <source>
        <dbReference type="Proteomes" id="UP000487268"/>
    </source>
</evidence>
<reference evidence="7 8" key="1">
    <citation type="submission" date="2019-10" db="EMBL/GenBank/DDBJ databases">
        <title>Actinomadura rubteroloni sp. nov. and Actinomadura macrotermitis sp. nov., isolated from the gut of fungus growing-termite Macrotermes natalensis.</title>
        <authorList>
            <person name="Benndorf R."/>
            <person name="Martin K."/>
            <person name="Kuefner M."/>
            <person name="De Beer W."/>
            <person name="Kaster A.-K."/>
            <person name="Vollmers J."/>
            <person name="Poulsen M."/>
            <person name="Beemelmanns C."/>
        </authorList>
    </citation>
    <scope>NUCLEOTIDE SEQUENCE [LARGE SCALE GENOMIC DNA]</scope>
    <source>
        <strain evidence="7 8">RB68</strain>
    </source>
</reference>
<evidence type="ECO:0000256" key="3">
    <source>
        <dbReference type="ARBA" id="ARBA00023125"/>
    </source>
</evidence>
<evidence type="ECO:0000256" key="2">
    <source>
        <dbReference type="ARBA" id="ARBA00023015"/>
    </source>
</evidence>
<proteinExistence type="inferred from homology"/>
<dbReference type="InterPro" id="IPR016032">
    <property type="entry name" value="Sig_transdc_resp-reg_C-effctor"/>
</dbReference>
<dbReference type="InterPro" id="IPR051677">
    <property type="entry name" value="AfsR-DnrI-RedD_regulator"/>
</dbReference>
<gene>
    <name evidence="7" type="ORF">ACRB68_55710</name>
</gene>
<organism evidence="7 8">
    <name type="scientific">Actinomadura macrotermitis</name>
    <dbReference type="NCBI Taxonomy" id="2585200"/>
    <lineage>
        <taxon>Bacteria</taxon>
        <taxon>Bacillati</taxon>
        <taxon>Actinomycetota</taxon>
        <taxon>Actinomycetes</taxon>
        <taxon>Streptosporangiales</taxon>
        <taxon>Thermomonosporaceae</taxon>
        <taxon>Actinomadura</taxon>
    </lineage>
</organism>
<dbReference type="EMBL" id="WEGH01000003">
    <property type="protein sequence ID" value="MQY07471.1"/>
    <property type="molecule type" value="Genomic_DNA"/>
</dbReference>
<evidence type="ECO:0000259" key="6">
    <source>
        <dbReference type="PROSITE" id="PS51755"/>
    </source>
</evidence>
<keyword evidence="3 5" id="KW-0238">DNA-binding</keyword>
<dbReference type="SMART" id="SM00862">
    <property type="entry name" value="Trans_reg_C"/>
    <property type="match status" value="1"/>
</dbReference>
<comment type="caution">
    <text evidence="7">The sequence shown here is derived from an EMBL/GenBank/DDBJ whole genome shotgun (WGS) entry which is preliminary data.</text>
</comment>
<feature type="domain" description="OmpR/PhoB-type" evidence="6">
    <location>
        <begin position="1"/>
        <end position="102"/>
    </location>
</feature>
<dbReference type="InterPro" id="IPR027417">
    <property type="entry name" value="P-loop_NTPase"/>
</dbReference>
<dbReference type="GO" id="GO:0003677">
    <property type="term" value="F:DNA binding"/>
    <property type="evidence" value="ECO:0007669"/>
    <property type="project" value="UniProtKB-UniRule"/>
</dbReference>
<dbReference type="SUPFAM" id="SSF52540">
    <property type="entry name" value="P-loop containing nucleoside triphosphate hydrolases"/>
    <property type="match status" value="1"/>
</dbReference>
<dbReference type="InterPro" id="IPR036388">
    <property type="entry name" value="WH-like_DNA-bd_sf"/>
</dbReference>
<keyword evidence="8" id="KW-1185">Reference proteome</keyword>
<feature type="DNA-binding region" description="OmpR/PhoB-type" evidence="5">
    <location>
        <begin position="1"/>
        <end position="102"/>
    </location>
</feature>
<dbReference type="SMART" id="SM01043">
    <property type="entry name" value="BTAD"/>
    <property type="match status" value="1"/>
</dbReference>
<dbReference type="Proteomes" id="UP000487268">
    <property type="component" value="Unassembled WGS sequence"/>
</dbReference>
<dbReference type="InterPro" id="IPR001867">
    <property type="entry name" value="OmpR/PhoB-type_DNA-bd"/>
</dbReference>
<protein>
    <recommendedName>
        <fullName evidence="6">OmpR/PhoB-type domain-containing protein</fullName>
    </recommendedName>
</protein>
<evidence type="ECO:0000256" key="1">
    <source>
        <dbReference type="ARBA" id="ARBA00005820"/>
    </source>
</evidence>
<keyword evidence="2" id="KW-0805">Transcription regulation</keyword>
<dbReference type="GO" id="GO:0000160">
    <property type="term" value="P:phosphorelay signal transduction system"/>
    <property type="evidence" value="ECO:0007669"/>
    <property type="project" value="InterPro"/>
</dbReference>
<dbReference type="Gene3D" id="1.25.40.10">
    <property type="entry name" value="Tetratricopeptide repeat domain"/>
    <property type="match status" value="1"/>
</dbReference>
<keyword evidence="4" id="KW-0804">Transcription</keyword>
<dbReference type="SUPFAM" id="SSF48452">
    <property type="entry name" value="TPR-like"/>
    <property type="match status" value="1"/>
</dbReference>
<dbReference type="InterPro" id="IPR011990">
    <property type="entry name" value="TPR-like_helical_dom_sf"/>
</dbReference>
<dbReference type="InterPro" id="IPR041664">
    <property type="entry name" value="AAA_16"/>
</dbReference>
<name>A0A7K0C1Y0_9ACTN</name>
<sequence>MITAMIWIRVLGPVEAETGGAPARLGGPRQRTVLARLVAARGEAVPAERLVEDVWDGAPPAQAPASLQAYISNLRKLLEPDRPPRAPARLLVSAPPGYALRLPEDAVDAWRFERLLAEARKAPDPRALVDEALSLWRGPAFAESADSPWAQAEIARLNELRLAARELRAAAALRLGDPGAVLETERLTLDAPLLEEGWRLHALVLWRTGRQGDALATLRRGRAVLAEELGLDPSPAITDLEQAILRQDTDTFDPPAPGTPHPAEAWALREPPIVRPEEELFVGRDAELAVLRGVAREPGPRVVLVTGEAGLGKSSLLARFAAGLRRDGGLVAAGACPEDPGAPPAWAWAEALRTVAAAVPPPPEAAALLSDTPPPASAGGRFRMHRAVWDWLGEAARRHPLTIMLDDLHWADAETLALLAAVTDAPLLLVAAYRAEETGDRLTGALAVLARRAPTRMALHGLAPAAVARLVAAETTAPVDGATLAALAERTGGNPFYVRESARLLDSEGGLGTVPEGVRDVLRRRLARLPEPAVAVLRLAALAGPEPAVEPLVEAAYTDEDRVLDALDAGLAAGLLTEPAPGRIRFVHALVRDTMTADLSALRRTRMHARLAAALERRTPGDVTALAHHYARAAVPDKAVEYGVRAAALAEDRYAHETAARLLAQALAAFETIPGRTAARHVELLGTLLRAQVRAGDVAAARATRRRAIEAAAGRDDLLIAAFTAWTEPTPWQTRPYGRIDTATVAHLARLLRREDLAPADRCLLLDAYAGELSGEGDPAARAAAEEAVAIAGDLGDPRLRALTTPTLLRELPYHDTAARARLARELLAIDLPAARWAGTLNLAGADVRDGDPDTVRRLVRDAEETARRHGMPEAALVAECAVATLAHIEGRPDEAGRRYTAATEEMARLGSLHATAFLRLARATLAVSAGRLADFAGGPVIAGDADLRAAALAAAGRLDEARAAFARLEPIRPDFFVTLFASFRTMTAVALGDRAAAAGLYELLLPYRGGPPAGLESLSLALHPVDHALGGLARLLGRDAAADAHFARAAEIAGRWGAPHWAADSRAALS</sequence>
<dbReference type="PROSITE" id="PS51755">
    <property type="entry name" value="OMPR_PHOB"/>
    <property type="match status" value="1"/>
</dbReference>
<dbReference type="SUPFAM" id="SSF46894">
    <property type="entry name" value="C-terminal effector domain of the bipartite response regulators"/>
    <property type="match status" value="1"/>
</dbReference>
<dbReference type="AlphaFoldDB" id="A0A7K0C1Y0"/>
<evidence type="ECO:0000256" key="5">
    <source>
        <dbReference type="PROSITE-ProRule" id="PRU01091"/>
    </source>
</evidence>
<comment type="similarity">
    <text evidence="1">Belongs to the AfsR/DnrI/RedD regulatory family.</text>
</comment>
<dbReference type="Pfam" id="PF03704">
    <property type="entry name" value="BTAD"/>
    <property type="match status" value="1"/>
</dbReference>
<dbReference type="GO" id="GO:0006355">
    <property type="term" value="P:regulation of DNA-templated transcription"/>
    <property type="evidence" value="ECO:0007669"/>
    <property type="project" value="InterPro"/>
</dbReference>